<dbReference type="EMBL" id="JBHTIF010000001">
    <property type="protein sequence ID" value="MFD0725695.1"/>
    <property type="molecule type" value="Genomic_DNA"/>
</dbReference>
<sequence>MKRILSLVFLLATAAPASACAVIMFPPDHEFAQRDIVVMARPVGVSFRPKQAASLRYTGDFRETVMWEVLLAWKGKWRSGDRFTTRRTFEASPCSYEIRLADRATYLFYGYGKSEPYQHFFLVPATQPSQYMKDLSSRIKR</sequence>
<keyword evidence="1" id="KW-0732">Signal</keyword>
<evidence type="ECO:0000256" key="1">
    <source>
        <dbReference type="SAM" id="SignalP"/>
    </source>
</evidence>
<accession>A0ABW2YBQ8</accession>
<proteinExistence type="predicted"/>
<dbReference type="Proteomes" id="UP001597110">
    <property type="component" value="Unassembled WGS sequence"/>
</dbReference>
<gene>
    <name evidence="2" type="ORF">ACFQ0E_08785</name>
</gene>
<keyword evidence="3" id="KW-1185">Reference proteome</keyword>
<dbReference type="RefSeq" id="WP_386823282.1">
    <property type="nucleotide sequence ID" value="NZ_JBHTIF010000001.1"/>
</dbReference>
<name>A0ABW2YBQ8_9GAMM</name>
<comment type="caution">
    <text evidence="2">The sequence shown here is derived from an EMBL/GenBank/DDBJ whole genome shotgun (WGS) entry which is preliminary data.</text>
</comment>
<evidence type="ECO:0000313" key="3">
    <source>
        <dbReference type="Proteomes" id="UP001597110"/>
    </source>
</evidence>
<evidence type="ECO:0008006" key="4">
    <source>
        <dbReference type="Google" id="ProtNLM"/>
    </source>
</evidence>
<evidence type="ECO:0000313" key="2">
    <source>
        <dbReference type="EMBL" id="MFD0725695.1"/>
    </source>
</evidence>
<protein>
    <recommendedName>
        <fullName evidence="4">Lipoprotein</fullName>
    </recommendedName>
</protein>
<reference evidence="3" key="1">
    <citation type="journal article" date="2019" name="Int. J. Syst. Evol. Microbiol.">
        <title>The Global Catalogue of Microorganisms (GCM) 10K type strain sequencing project: providing services to taxonomists for standard genome sequencing and annotation.</title>
        <authorList>
            <consortium name="The Broad Institute Genomics Platform"/>
            <consortium name="The Broad Institute Genome Sequencing Center for Infectious Disease"/>
            <person name="Wu L."/>
            <person name="Ma J."/>
        </authorList>
    </citation>
    <scope>NUCLEOTIDE SEQUENCE [LARGE SCALE GENOMIC DNA]</scope>
    <source>
        <strain evidence="3">CCUG 55585</strain>
    </source>
</reference>
<feature type="signal peptide" evidence="1">
    <location>
        <begin position="1"/>
        <end position="19"/>
    </location>
</feature>
<organism evidence="2 3">
    <name type="scientific">Lysobacter brunescens</name>
    <dbReference type="NCBI Taxonomy" id="262323"/>
    <lineage>
        <taxon>Bacteria</taxon>
        <taxon>Pseudomonadati</taxon>
        <taxon>Pseudomonadota</taxon>
        <taxon>Gammaproteobacteria</taxon>
        <taxon>Lysobacterales</taxon>
        <taxon>Lysobacteraceae</taxon>
        <taxon>Lysobacter</taxon>
    </lineage>
</organism>
<feature type="chain" id="PRO_5045221540" description="Lipoprotein" evidence="1">
    <location>
        <begin position="20"/>
        <end position="141"/>
    </location>
</feature>